<dbReference type="NCBIfam" id="TIGR01512">
    <property type="entry name" value="ATPase-IB2_Cd"/>
    <property type="match status" value="1"/>
</dbReference>
<dbReference type="InterPro" id="IPR023299">
    <property type="entry name" value="ATPase_P-typ_cyto_dom_N"/>
</dbReference>
<comment type="similarity">
    <text evidence="2 10">Belongs to the cation transport ATPase (P-type) (TC 3.A.3) family. Type IB subfamily.</text>
</comment>
<organism evidence="12 13">
    <name type="scientific">Prevotella pallens ATCC 700821</name>
    <dbReference type="NCBI Taxonomy" id="997353"/>
    <lineage>
        <taxon>Bacteria</taxon>
        <taxon>Pseudomonadati</taxon>
        <taxon>Bacteroidota</taxon>
        <taxon>Bacteroidia</taxon>
        <taxon>Bacteroidales</taxon>
        <taxon>Prevotellaceae</taxon>
        <taxon>Prevotella</taxon>
    </lineage>
</organism>
<dbReference type="PRINTS" id="PR00120">
    <property type="entry name" value="HATPASE"/>
</dbReference>
<dbReference type="SFLD" id="SFLDG00002">
    <property type="entry name" value="C1.7:_P-type_atpase_like"/>
    <property type="match status" value="1"/>
</dbReference>
<dbReference type="PROSITE" id="PS00154">
    <property type="entry name" value="ATPASE_E1_E2"/>
    <property type="match status" value="1"/>
</dbReference>
<dbReference type="InterPro" id="IPR044492">
    <property type="entry name" value="P_typ_ATPase_HD_dom"/>
</dbReference>
<dbReference type="GO" id="GO:0016463">
    <property type="term" value="F:P-type zinc transporter activity"/>
    <property type="evidence" value="ECO:0007669"/>
    <property type="project" value="UniProtKB-EC"/>
</dbReference>
<accession>F9DFE1</accession>
<feature type="transmembrane region" description="Helical" evidence="10">
    <location>
        <begin position="264"/>
        <end position="286"/>
    </location>
</feature>
<dbReference type="Proteomes" id="UP000004123">
    <property type="component" value="Unassembled WGS sequence"/>
</dbReference>
<feature type="transmembrane region" description="Helical" evidence="10">
    <location>
        <begin position="298"/>
        <end position="322"/>
    </location>
</feature>
<dbReference type="Gene3D" id="3.40.50.1000">
    <property type="entry name" value="HAD superfamily/HAD-like"/>
    <property type="match status" value="1"/>
</dbReference>
<evidence type="ECO:0000256" key="4">
    <source>
        <dbReference type="ARBA" id="ARBA00022723"/>
    </source>
</evidence>
<proteinExistence type="inferred from homology"/>
<evidence type="ECO:0000259" key="11">
    <source>
        <dbReference type="Pfam" id="PF00122"/>
    </source>
</evidence>
<keyword evidence="12" id="KW-0378">Hydrolase</keyword>
<feature type="transmembrane region" description="Helical" evidence="10">
    <location>
        <begin position="60"/>
        <end position="79"/>
    </location>
</feature>
<sequence length="655" mass="71110">MYTANFATWLHILLFNFVAKLVTKQKTMKKKVIRIILTSVLLLIAWLIDRNYNLPMWQTLIVYFVPYLLISYDVLGEAVEGIMEGNPFDEDLLMSIATIGAFIIGFLPNGEPEFLEGVFVMLFFQIGELFEHYAEDKTRDSISNLMDIRPDSANVIKKGEIIVTNPANVAIGETILVKPGEKIPLDGEIIEGNSSLNTVALTGESIPKDVTLGDNVVSGCVNISGLLKIKVSKTFNNSTASRILQLVEEASENKSKNESFIRRFAHIYTPIVVIAAIILAFIPPFFADSYNDALSTWLYRALTFLIVSCPCALVISIPLSFFCGIGGAGHIGILIKGGNYMEALARAKTIVFDKTGTLTRGVFEVEAIHPNQFSEQELLHLAAHVEQFSTHPIAIALRNAYKDTGCECKVENIKEFAGQGISAEINGKNVCVGNKKFMEHIGAEIVACSKCQHSKGTSVHVAIDGKYVGHIVIADQIKTDASSAIANLKKIGIEKTVMLTGDRKEVADVIANKLGIDEYYSELMPADKVEHVERLLHQKPIKSTLAFVGDGINDAPVLARADIGIAMGALGSDAAIEAANVVLMDDKPSKIAKSIAISRRTISIARQNAVFAIGIKVAVLILSTVGIATMGMAVFADVGVMVLAVLNATRALRVK</sequence>
<dbReference type="STRING" id="997353.HMPREF9144_0381"/>
<dbReference type="PANTHER" id="PTHR48085:SF5">
    <property type="entry name" value="CADMIUM_ZINC-TRANSPORTING ATPASE HMA4-RELATED"/>
    <property type="match status" value="1"/>
</dbReference>
<dbReference type="eggNOG" id="COG2217">
    <property type="taxonomic scope" value="Bacteria"/>
</dbReference>
<keyword evidence="6 10" id="KW-1133">Transmembrane helix</keyword>
<dbReference type="InterPro" id="IPR051014">
    <property type="entry name" value="Cation_Transport_ATPase_IB"/>
</dbReference>
<keyword evidence="10" id="KW-0067">ATP-binding</keyword>
<evidence type="ECO:0000256" key="6">
    <source>
        <dbReference type="ARBA" id="ARBA00022989"/>
    </source>
</evidence>
<dbReference type="InterPro" id="IPR027256">
    <property type="entry name" value="P-typ_ATPase_IB"/>
</dbReference>
<evidence type="ECO:0000256" key="8">
    <source>
        <dbReference type="ARBA" id="ARBA00039097"/>
    </source>
</evidence>
<dbReference type="GO" id="GO:0005886">
    <property type="term" value="C:plasma membrane"/>
    <property type="evidence" value="ECO:0007669"/>
    <property type="project" value="UniProtKB-SubCell"/>
</dbReference>
<dbReference type="InterPro" id="IPR023214">
    <property type="entry name" value="HAD_sf"/>
</dbReference>
<evidence type="ECO:0000256" key="7">
    <source>
        <dbReference type="ARBA" id="ARBA00023136"/>
    </source>
</evidence>
<evidence type="ECO:0000256" key="10">
    <source>
        <dbReference type="RuleBase" id="RU362081"/>
    </source>
</evidence>
<dbReference type="PRINTS" id="PR00119">
    <property type="entry name" value="CATATPASE"/>
</dbReference>
<evidence type="ECO:0000256" key="9">
    <source>
        <dbReference type="ARBA" id="ARBA00047308"/>
    </source>
</evidence>
<dbReference type="InterPro" id="IPR001757">
    <property type="entry name" value="P_typ_ATPase"/>
</dbReference>
<comment type="caution">
    <text evidence="12">The sequence shown here is derived from an EMBL/GenBank/DDBJ whole genome shotgun (WGS) entry which is preliminary data.</text>
</comment>
<dbReference type="InterPro" id="IPR059000">
    <property type="entry name" value="ATPase_P-type_domA"/>
</dbReference>
<dbReference type="InterPro" id="IPR036412">
    <property type="entry name" value="HAD-like_sf"/>
</dbReference>
<dbReference type="SUPFAM" id="SSF81653">
    <property type="entry name" value="Calcium ATPase, transduction domain A"/>
    <property type="match status" value="1"/>
</dbReference>
<evidence type="ECO:0000313" key="13">
    <source>
        <dbReference type="Proteomes" id="UP000004123"/>
    </source>
</evidence>
<feature type="domain" description="P-type ATPase A" evidence="11">
    <location>
        <begin position="149"/>
        <end position="248"/>
    </location>
</feature>
<dbReference type="Pfam" id="PF00122">
    <property type="entry name" value="E1-E2_ATPase"/>
    <property type="match status" value="1"/>
</dbReference>
<dbReference type="InterPro" id="IPR008250">
    <property type="entry name" value="ATPase_P-typ_transduc_dom_A_sf"/>
</dbReference>
<keyword evidence="10" id="KW-0547">Nucleotide-binding</keyword>
<gene>
    <name evidence="12" type="primary">cadA</name>
    <name evidence="12" type="ORF">HMPREF9144_0381</name>
</gene>
<name>F9DFE1_9BACT</name>
<dbReference type="EC" id="7.2.2.12" evidence="8"/>
<dbReference type="SUPFAM" id="SSF81665">
    <property type="entry name" value="Calcium ATPase, transmembrane domain M"/>
    <property type="match status" value="1"/>
</dbReference>
<dbReference type="SUPFAM" id="SSF56784">
    <property type="entry name" value="HAD-like"/>
    <property type="match status" value="1"/>
</dbReference>
<evidence type="ECO:0000256" key="3">
    <source>
        <dbReference type="ARBA" id="ARBA00022692"/>
    </source>
</evidence>
<evidence type="ECO:0000256" key="5">
    <source>
        <dbReference type="ARBA" id="ARBA00022967"/>
    </source>
</evidence>
<dbReference type="Pfam" id="PF00702">
    <property type="entry name" value="Hydrolase"/>
    <property type="match status" value="1"/>
</dbReference>
<dbReference type="AlphaFoldDB" id="F9DFE1"/>
<dbReference type="GO" id="GO:0016887">
    <property type="term" value="F:ATP hydrolysis activity"/>
    <property type="evidence" value="ECO:0007669"/>
    <property type="project" value="InterPro"/>
</dbReference>
<evidence type="ECO:0000256" key="1">
    <source>
        <dbReference type="ARBA" id="ARBA00004370"/>
    </source>
</evidence>
<keyword evidence="5" id="KW-1278">Translocase</keyword>
<protein>
    <recommendedName>
        <fullName evidence="8">P-type Zn(2+) transporter</fullName>
        <ecNumber evidence="8">7.2.2.12</ecNumber>
    </recommendedName>
</protein>
<keyword evidence="4 10" id="KW-0479">Metal-binding</keyword>
<dbReference type="Gene3D" id="2.70.150.10">
    <property type="entry name" value="Calcium-transporting ATPase, cytoplasmic transduction domain A"/>
    <property type="match status" value="1"/>
</dbReference>
<dbReference type="NCBIfam" id="TIGR01525">
    <property type="entry name" value="ATPase-IB_hvy"/>
    <property type="match status" value="1"/>
</dbReference>
<dbReference type="GO" id="GO:0046872">
    <property type="term" value="F:metal ion binding"/>
    <property type="evidence" value="ECO:0007669"/>
    <property type="project" value="UniProtKB-KW"/>
</dbReference>
<dbReference type="GO" id="GO:0005524">
    <property type="term" value="F:ATP binding"/>
    <property type="evidence" value="ECO:0007669"/>
    <property type="project" value="UniProtKB-UniRule"/>
</dbReference>
<reference evidence="12 13" key="1">
    <citation type="submission" date="2011-04" db="EMBL/GenBank/DDBJ databases">
        <authorList>
            <person name="Muzny D."/>
            <person name="Qin X."/>
            <person name="Deng J."/>
            <person name="Jiang H."/>
            <person name="Liu Y."/>
            <person name="Qu J."/>
            <person name="Song X.-Z."/>
            <person name="Zhang L."/>
            <person name="Thornton R."/>
            <person name="Coyle M."/>
            <person name="Francisco L."/>
            <person name="Jackson L."/>
            <person name="Javaid M."/>
            <person name="Korchina V."/>
            <person name="Kovar C."/>
            <person name="Mata R."/>
            <person name="Mathew T."/>
            <person name="Ngo R."/>
            <person name="Nguyen L."/>
            <person name="Nguyen N."/>
            <person name="Okwuonu G."/>
            <person name="Ongeri F."/>
            <person name="Pham C."/>
            <person name="Simmons D."/>
            <person name="Wilczek-Boney K."/>
            <person name="Hale W."/>
            <person name="Jakkamsetti A."/>
            <person name="Pham P."/>
            <person name="Ruth R."/>
            <person name="San Lucas F."/>
            <person name="Warren J."/>
            <person name="Zhang J."/>
            <person name="Zhao Z."/>
            <person name="Zhou C."/>
            <person name="Zhu D."/>
            <person name="Lee S."/>
            <person name="Bess C."/>
            <person name="Blankenburg K."/>
            <person name="Forbes L."/>
            <person name="Fu Q."/>
            <person name="Gubbala S."/>
            <person name="Hirani K."/>
            <person name="Jayaseelan J.C."/>
            <person name="Lara F."/>
            <person name="Munidasa M."/>
            <person name="Palculict T."/>
            <person name="Patil S."/>
            <person name="Pu L.-L."/>
            <person name="Saada N."/>
            <person name="Tang L."/>
            <person name="Weissenberger G."/>
            <person name="Zhu Y."/>
            <person name="Hemphill L."/>
            <person name="Shang Y."/>
            <person name="Youmans B."/>
            <person name="Ayvaz T."/>
            <person name="Ross M."/>
            <person name="Santibanez J."/>
            <person name="Aqrawi P."/>
            <person name="Gross S."/>
            <person name="Joshi V."/>
            <person name="Fowler G."/>
            <person name="Nazareth L."/>
            <person name="Reid J."/>
            <person name="Worley K."/>
            <person name="Petrosino J."/>
            <person name="Highlander S."/>
            <person name="Gibbs R."/>
        </authorList>
    </citation>
    <scope>NUCLEOTIDE SEQUENCE [LARGE SCALE GENOMIC DNA]</scope>
    <source>
        <strain evidence="12 13">ATCC 700821</strain>
    </source>
</reference>
<dbReference type="InterPro" id="IPR018303">
    <property type="entry name" value="ATPase_P-typ_P_site"/>
</dbReference>
<dbReference type="SFLD" id="SFLDF00027">
    <property type="entry name" value="p-type_atpase"/>
    <property type="match status" value="1"/>
</dbReference>
<dbReference type="Gene3D" id="3.40.1110.10">
    <property type="entry name" value="Calcium-transporting ATPase, cytoplasmic domain N"/>
    <property type="match status" value="1"/>
</dbReference>
<comment type="subcellular location">
    <subcellularLocation>
        <location evidence="10">Cell membrane</location>
    </subcellularLocation>
    <subcellularLocation>
        <location evidence="1">Membrane</location>
    </subcellularLocation>
</comment>
<keyword evidence="10" id="KW-1003">Cell membrane</keyword>
<dbReference type="NCBIfam" id="TIGR01494">
    <property type="entry name" value="ATPase_P-type"/>
    <property type="match status" value="1"/>
</dbReference>
<comment type="catalytic activity">
    <reaction evidence="9">
        <text>Zn(2+)(in) + ATP + H2O = Zn(2+)(out) + ADP + phosphate + H(+)</text>
        <dbReference type="Rhea" id="RHEA:20621"/>
        <dbReference type="ChEBI" id="CHEBI:15377"/>
        <dbReference type="ChEBI" id="CHEBI:15378"/>
        <dbReference type="ChEBI" id="CHEBI:29105"/>
        <dbReference type="ChEBI" id="CHEBI:30616"/>
        <dbReference type="ChEBI" id="CHEBI:43474"/>
        <dbReference type="ChEBI" id="CHEBI:456216"/>
        <dbReference type="EC" id="7.2.2.12"/>
    </reaction>
</comment>
<evidence type="ECO:0000256" key="2">
    <source>
        <dbReference type="ARBA" id="ARBA00006024"/>
    </source>
</evidence>
<dbReference type="EMBL" id="AFPY01000016">
    <property type="protein sequence ID" value="EGQ21711.1"/>
    <property type="molecule type" value="Genomic_DNA"/>
</dbReference>
<dbReference type="InterPro" id="IPR023298">
    <property type="entry name" value="ATPase_P-typ_TM_dom_sf"/>
</dbReference>
<dbReference type="GO" id="GO:0015086">
    <property type="term" value="F:cadmium ion transmembrane transporter activity"/>
    <property type="evidence" value="ECO:0007669"/>
    <property type="project" value="TreeGrafter"/>
</dbReference>
<keyword evidence="7 10" id="KW-0472">Membrane</keyword>
<feature type="transmembrane region" description="Helical" evidence="10">
    <location>
        <begin position="32"/>
        <end position="48"/>
    </location>
</feature>
<evidence type="ECO:0000313" key="12">
    <source>
        <dbReference type="EMBL" id="EGQ21711.1"/>
    </source>
</evidence>
<keyword evidence="3 10" id="KW-0812">Transmembrane</keyword>
<dbReference type="SFLD" id="SFLDS00003">
    <property type="entry name" value="Haloacid_Dehalogenase"/>
    <property type="match status" value="1"/>
</dbReference>
<dbReference type="PANTHER" id="PTHR48085">
    <property type="entry name" value="CADMIUM/ZINC-TRANSPORTING ATPASE HMA2-RELATED"/>
    <property type="match status" value="1"/>
</dbReference>
<feature type="transmembrane region" description="Helical" evidence="10">
    <location>
        <begin position="609"/>
        <end position="628"/>
    </location>
</feature>
<dbReference type="HOGENOM" id="CLU_001771_6_2_10"/>